<organism evidence="1 2">
    <name type="scientific">Candidatus Thiodictyon syntrophicum</name>
    <dbReference type="NCBI Taxonomy" id="1166950"/>
    <lineage>
        <taxon>Bacteria</taxon>
        <taxon>Pseudomonadati</taxon>
        <taxon>Pseudomonadota</taxon>
        <taxon>Gammaproteobacteria</taxon>
        <taxon>Chromatiales</taxon>
        <taxon>Chromatiaceae</taxon>
        <taxon>Thiodictyon</taxon>
    </lineage>
</organism>
<accession>A0A2K8U9D2</accession>
<gene>
    <name evidence="1" type="ORF">THSYN_15225</name>
</gene>
<sequence>MNHYGTLGGRSRNGWGSFSLVPADDATPIIDAALDPSLVRPWREALALDWPHAIGRDASGPLIWQTEACQDWKTVMRHLAEIKIGLRTLFKFTTGKGARQPESRHWLSYPVTNHSVSSWGNARLPNSLRFKVRPCADGKLRGLIFHVPCLPPDTATARFRPDRAAIEDVWQRVHTFLDQQPATTLTRTSV</sequence>
<protein>
    <submittedName>
        <fullName evidence="1">Uncharacterized protein</fullName>
    </submittedName>
</protein>
<proteinExistence type="predicted"/>
<dbReference type="EMBL" id="CP020370">
    <property type="protein sequence ID" value="AUB82165.1"/>
    <property type="molecule type" value="Genomic_DNA"/>
</dbReference>
<name>A0A2K8U9D2_9GAMM</name>
<evidence type="ECO:0000313" key="2">
    <source>
        <dbReference type="Proteomes" id="UP000232638"/>
    </source>
</evidence>
<keyword evidence="2" id="KW-1185">Reference proteome</keyword>
<evidence type="ECO:0000313" key="1">
    <source>
        <dbReference type="EMBL" id="AUB82165.1"/>
    </source>
</evidence>
<dbReference type="Proteomes" id="UP000232638">
    <property type="component" value="Chromosome"/>
</dbReference>
<dbReference type="KEGG" id="tsy:THSYN_15225"/>
<dbReference type="AlphaFoldDB" id="A0A2K8U9D2"/>
<reference evidence="1 2" key="1">
    <citation type="submission" date="2017-03" db="EMBL/GenBank/DDBJ databases">
        <title>Complete genome sequence of Candidatus 'Thiodictyon syntrophicum' sp. nov. strain Cad16T, a photolithoautotroph purple sulfur bacterium isolated from an alpine meromictic lake.</title>
        <authorList>
            <person name="Luedin S.M."/>
            <person name="Pothier J.F."/>
            <person name="Danza F."/>
            <person name="Storelli N."/>
            <person name="Wittwer M."/>
            <person name="Tonolla M."/>
        </authorList>
    </citation>
    <scope>NUCLEOTIDE SEQUENCE [LARGE SCALE GENOMIC DNA]</scope>
    <source>
        <strain evidence="1 2">Cad16T</strain>
    </source>
</reference>